<sequence>MESFSSPAASDVPSPPALSVVLAIGGSAASDDVARQLTAGRVARAADGRSLVLYETPGAAVHDVAGYLRPRAMTMVRFGLHAGEPPHDGGGRLTGPTVSAASRLADLAAPGRLRVSAAAAELLGGTVPLDESGDGSFQLRK</sequence>
<proteinExistence type="predicted"/>
<comment type="caution">
    <text evidence="1">The sequence shown here is derived from an EMBL/GenBank/DDBJ whole genome shotgun (WGS) entry which is preliminary data.</text>
</comment>
<reference evidence="2" key="1">
    <citation type="journal article" date="2019" name="Int. J. Syst. Evol. Microbiol.">
        <title>The Global Catalogue of Microorganisms (GCM) 10K type strain sequencing project: providing services to taxonomists for standard genome sequencing and annotation.</title>
        <authorList>
            <consortium name="The Broad Institute Genomics Platform"/>
            <consortium name="The Broad Institute Genome Sequencing Center for Infectious Disease"/>
            <person name="Wu L."/>
            <person name="Ma J."/>
        </authorList>
    </citation>
    <scope>NUCLEOTIDE SEQUENCE [LARGE SCALE GENOMIC DNA]</scope>
    <source>
        <strain evidence="2">CGMCC 4.7152</strain>
    </source>
</reference>
<evidence type="ECO:0000313" key="2">
    <source>
        <dbReference type="Proteomes" id="UP001595912"/>
    </source>
</evidence>
<dbReference type="InterPro" id="IPR029787">
    <property type="entry name" value="Nucleotide_cyclase"/>
</dbReference>
<evidence type="ECO:0000313" key="1">
    <source>
        <dbReference type="EMBL" id="MFC5000247.1"/>
    </source>
</evidence>
<dbReference type="EMBL" id="JBHSIU010000019">
    <property type="protein sequence ID" value="MFC5000247.1"/>
    <property type="molecule type" value="Genomic_DNA"/>
</dbReference>
<keyword evidence="2" id="KW-1185">Reference proteome</keyword>
<name>A0ABV9VVZ5_9ACTN</name>
<dbReference type="Gene3D" id="3.30.70.1230">
    <property type="entry name" value="Nucleotide cyclase"/>
    <property type="match status" value="1"/>
</dbReference>
<dbReference type="SUPFAM" id="SSF55073">
    <property type="entry name" value="Nucleotide cyclase"/>
    <property type="match status" value="1"/>
</dbReference>
<dbReference type="RefSeq" id="WP_380116786.1">
    <property type="nucleotide sequence ID" value="NZ_JBHSIU010000019.1"/>
</dbReference>
<gene>
    <name evidence="1" type="ORF">ACFPIJ_20700</name>
</gene>
<protein>
    <submittedName>
        <fullName evidence="1">Uncharacterized protein</fullName>
    </submittedName>
</protein>
<dbReference type="Proteomes" id="UP001595912">
    <property type="component" value="Unassembled WGS sequence"/>
</dbReference>
<accession>A0ABV9VVZ5</accession>
<organism evidence="1 2">
    <name type="scientific">Dactylosporangium cerinum</name>
    <dbReference type="NCBI Taxonomy" id="1434730"/>
    <lineage>
        <taxon>Bacteria</taxon>
        <taxon>Bacillati</taxon>
        <taxon>Actinomycetota</taxon>
        <taxon>Actinomycetes</taxon>
        <taxon>Micromonosporales</taxon>
        <taxon>Micromonosporaceae</taxon>
        <taxon>Dactylosporangium</taxon>
    </lineage>
</organism>